<dbReference type="EMBL" id="CP012117">
    <property type="protein sequence ID" value="ANP26647.1"/>
    <property type="molecule type" value="Genomic_DNA"/>
</dbReference>
<protein>
    <submittedName>
        <fullName evidence="2">Uncharacterized protein</fullName>
    </submittedName>
</protein>
<dbReference type="STRING" id="1630135.DAD186_00880"/>
<accession>A0A1B0ZFD5</accession>
<reference evidence="2 3" key="1">
    <citation type="submission" date="2015-06" db="EMBL/GenBank/DDBJ databases">
        <title>Investigation of pathophysiology for high-risk pregnancy and development of treatment modality based on it.</title>
        <authorList>
            <person name="Kim B.-C."/>
            <person name="Lim S."/>
        </authorList>
    </citation>
    <scope>NUCLEOTIDE SEQUENCE [LARGE SCALE GENOMIC DNA]</scope>
    <source>
        <strain evidence="2 3">AD1-86</strain>
    </source>
</reference>
<feature type="region of interest" description="Disordered" evidence="1">
    <location>
        <begin position="75"/>
        <end position="94"/>
    </location>
</feature>
<dbReference type="KEGG" id="dva:DAD186_00880"/>
<evidence type="ECO:0000313" key="2">
    <source>
        <dbReference type="EMBL" id="ANP26647.1"/>
    </source>
</evidence>
<proteinExistence type="predicted"/>
<sequence>MVDLANDSLGDASSTLQHSPLSSTAAQKCLEFFILHDIEYCQGLSRKNVESVKEAVDKYVYGDGLIAEFNSAGEASIHTPDAPGSGNRNPNVVHSADEIARLDAAKRQQGSLCTPDNPTGKGIVTKNVPDLDPMTTPLGD</sequence>
<evidence type="ECO:0000313" key="3">
    <source>
        <dbReference type="Proteomes" id="UP000092596"/>
    </source>
</evidence>
<dbReference type="AlphaFoldDB" id="A0A1B0ZFD5"/>
<dbReference type="Proteomes" id="UP000092596">
    <property type="component" value="Chromosome"/>
</dbReference>
<dbReference type="RefSeq" id="WP_065247045.1">
    <property type="nucleotide sequence ID" value="NZ_CP012117.1"/>
</dbReference>
<feature type="compositionally biased region" description="Polar residues" evidence="1">
    <location>
        <begin position="11"/>
        <end position="20"/>
    </location>
</feature>
<organism evidence="2 3">
    <name type="scientific">Dermabacter vaginalis</name>
    <dbReference type="NCBI Taxonomy" id="1630135"/>
    <lineage>
        <taxon>Bacteria</taxon>
        <taxon>Bacillati</taxon>
        <taxon>Actinomycetota</taxon>
        <taxon>Actinomycetes</taxon>
        <taxon>Micrococcales</taxon>
        <taxon>Dermabacteraceae</taxon>
        <taxon>Dermabacter</taxon>
    </lineage>
</organism>
<feature type="region of interest" description="Disordered" evidence="1">
    <location>
        <begin position="106"/>
        <end position="140"/>
    </location>
</feature>
<gene>
    <name evidence="2" type="ORF">DAD186_00880</name>
</gene>
<feature type="region of interest" description="Disordered" evidence="1">
    <location>
        <begin position="1"/>
        <end position="20"/>
    </location>
</feature>
<feature type="compositionally biased region" description="Polar residues" evidence="1">
    <location>
        <begin position="108"/>
        <end position="117"/>
    </location>
</feature>
<evidence type="ECO:0000256" key="1">
    <source>
        <dbReference type="SAM" id="MobiDB-lite"/>
    </source>
</evidence>
<name>A0A1B0ZFD5_9MICO</name>